<dbReference type="GO" id="GO:0016772">
    <property type="term" value="F:transferase activity, transferring phosphorus-containing groups"/>
    <property type="evidence" value="ECO:0007669"/>
    <property type="project" value="InterPro"/>
</dbReference>
<reference evidence="5 7" key="1">
    <citation type="submission" date="2015-11" db="EMBL/GenBank/DDBJ databases">
        <title>Genomic analysis of 38 Legionella species identifies large and diverse effector repertoires.</title>
        <authorList>
            <person name="Burstein D."/>
            <person name="Amaro F."/>
            <person name="Zusman T."/>
            <person name="Lifshitz Z."/>
            <person name="Cohen O."/>
            <person name="Gilbert J.A."/>
            <person name="Pupko T."/>
            <person name="Shuman H.A."/>
            <person name="Segal G."/>
        </authorList>
    </citation>
    <scope>NUCLEOTIDE SEQUENCE [LARGE SCALE GENOMIC DNA]</scope>
    <source>
        <strain evidence="5 7">WO-44C</strain>
    </source>
</reference>
<evidence type="ECO:0000256" key="3">
    <source>
        <dbReference type="ARBA" id="ARBA00023169"/>
    </source>
</evidence>
<dbReference type="Proteomes" id="UP000054698">
    <property type="component" value="Unassembled WGS sequence"/>
</dbReference>
<keyword evidence="7" id="KW-1185">Reference proteome</keyword>
<evidence type="ECO:0000313" key="6">
    <source>
        <dbReference type="EMBL" id="SPX60851.1"/>
    </source>
</evidence>
<dbReference type="GO" id="GO:0000271">
    <property type="term" value="P:polysaccharide biosynthetic process"/>
    <property type="evidence" value="ECO:0007669"/>
    <property type="project" value="UniProtKB-KW"/>
</dbReference>
<proteinExistence type="inferred from homology"/>
<reference evidence="6 8" key="2">
    <citation type="submission" date="2018-06" db="EMBL/GenBank/DDBJ databases">
        <authorList>
            <consortium name="Pathogen Informatics"/>
            <person name="Doyle S."/>
        </authorList>
    </citation>
    <scope>NUCLEOTIDE SEQUENCE [LARGE SCALE GENOMIC DNA]</scope>
    <source>
        <strain evidence="6 8">NCTC12022</strain>
    </source>
</reference>
<organism evidence="5 7">
    <name type="scientific">Legionella feeleii</name>
    <dbReference type="NCBI Taxonomy" id="453"/>
    <lineage>
        <taxon>Bacteria</taxon>
        <taxon>Pseudomonadati</taxon>
        <taxon>Pseudomonadota</taxon>
        <taxon>Gammaproteobacteria</taxon>
        <taxon>Legionellales</taxon>
        <taxon>Legionellaceae</taxon>
        <taxon>Legionella</taxon>
    </lineage>
</organism>
<keyword evidence="2 5" id="KW-0808">Transferase</keyword>
<feature type="domain" description="Stealth protein CR2 conserved region 2" evidence="4">
    <location>
        <begin position="48"/>
        <end position="157"/>
    </location>
</feature>
<dbReference type="InterPro" id="IPR047141">
    <property type="entry name" value="Stealth"/>
</dbReference>
<dbReference type="InterPro" id="IPR021520">
    <property type="entry name" value="Stealth_CR2"/>
</dbReference>
<dbReference type="EMBL" id="LNYB01000080">
    <property type="protein sequence ID" value="KTC96913.1"/>
    <property type="molecule type" value="Genomic_DNA"/>
</dbReference>
<evidence type="ECO:0000259" key="4">
    <source>
        <dbReference type="Pfam" id="PF11380"/>
    </source>
</evidence>
<dbReference type="PANTHER" id="PTHR24045">
    <property type="match status" value="1"/>
</dbReference>
<keyword evidence="3" id="KW-0270">Exopolysaccharide synthesis</keyword>
<dbReference type="Pfam" id="PF11380">
    <property type="entry name" value="Stealth_CR2"/>
    <property type="match status" value="1"/>
</dbReference>
<evidence type="ECO:0000313" key="7">
    <source>
        <dbReference type="Proteomes" id="UP000054698"/>
    </source>
</evidence>
<dbReference type="EC" id="2.7.-.-" evidence="5 6"/>
<dbReference type="EMBL" id="UASS01000013">
    <property type="protein sequence ID" value="SPX60851.1"/>
    <property type="molecule type" value="Genomic_DNA"/>
</dbReference>
<dbReference type="PANTHER" id="PTHR24045:SF0">
    <property type="entry name" value="N-ACETYLGLUCOSAMINE-1-PHOSPHOTRANSFERASE SUBUNITS ALPHA_BETA"/>
    <property type="match status" value="1"/>
</dbReference>
<evidence type="ECO:0000313" key="8">
    <source>
        <dbReference type="Proteomes" id="UP000251942"/>
    </source>
</evidence>
<accession>A0A0W0TMT5</accession>
<evidence type="ECO:0000256" key="2">
    <source>
        <dbReference type="ARBA" id="ARBA00022679"/>
    </source>
</evidence>
<gene>
    <name evidence="6" type="primary">sacB_1</name>
    <name evidence="5" type="ORF">Lfee_1825</name>
    <name evidence="6" type="ORF">NCTC12022_01587</name>
</gene>
<evidence type="ECO:0000256" key="1">
    <source>
        <dbReference type="ARBA" id="ARBA00007583"/>
    </source>
</evidence>
<dbReference type="OrthoDB" id="9776077at2"/>
<dbReference type="AlphaFoldDB" id="A0A0W0TMT5"/>
<sequence>MGSNHLQPEIIDAVITWVNGNESIYRQKLLHYLTQTTFVHEEAISPTRFGEVGELEFCLVSLFRFAPWLRHIYLVTDNQTPALLSKLAGTDYEHRIHLIDHKIIFSGFSDALPTFNSRTIESLLWRIPGLAEKFLYLNDDFFLIRPVSPENFFYHNKVVLRGEWKKQQSHSVYYRIRAALKAFKQKYRPKKVHVPRHSLAQIKAAQLLGHTENYFYLYHSPHSLRLSTLANYFSNHAEQLTFNINFRFRHAEQFLTTALASHLEIANNNVVFEDKLRCLQLKLSAQSLRHVKRQLADADRDKNVAFVCIQSLDSVPLLTQNTLFSWLNKRVGSLDSFLANQLVEACIPD</sequence>
<dbReference type="STRING" id="453.Lfee_1825"/>
<dbReference type="RefSeq" id="WP_058446013.1">
    <property type="nucleotide sequence ID" value="NZ_CAAAHT010000002.1"/>
</dbReference>
<name>A0A0W0TMT5_9GAMM</name>
<dbReference type="PATRIC" id="fig|453.4.peg.2002"/>
<protein>
    <submittedName>
        <fullName evidence="6">Capsular polysaccharide phosphotransferase SacB</fullName>
        <ecNumber evidence="5 6">2.7.-.-</ecNumber>
    </submittedName>
    <submittedName>
        <fullName evidence="5">Capsular polysaccharide phosphotransferase cps12A</fullName>
    </submittedName>
</protein>
<dbReference type="Proteomes" id="UP000251942">
    <property type="component" value="Unassembled WGS sequence"/>
</dbReference>
<evidence type="ECO:0000313" key="5">
    <source>
        <dbReference type="EMBL" id="KTC96913.1"/>
    </source>
</evidence>
<comment type="similarity">
    <text evidence="1">Belongs to the stealth family.</text>
</comment>